<accession>A0A834MHG5</accession>
<feature type="compositionally biased region" description="Polar residues" evidence="2">
    <location>
        <begin position="451"/>
        <end position="465"/>
    </location>
</feature>
<feature type="region of interest" description="Disordered" evidence="2">
    <location>
        <begin position="282"/>
        <end position="303"/>
    </location>
</feature>
<feature type="compositionally biased region" description="Polar residues" evidence="2">
    <location>
        <begin position="378"/>
        <end position="394"/>
    </location>
</feature>
<sequence>MEKKFSSTLEDYYRRFVDLQEKLKKSEEQRFVMEKKFNDMVLVAKEEEQMHYRRLRSQYKKFLEEDRKRQSRNEQIIRNLERVETRISMLSAKTERIDELRKQYQIYLQRMCEHRPHSKMIPPIKRSRSRDLPSYHPDKATQTMDIQSSLFDRPSLSKCQDNESHNEKLEILDHYLQNLSSQRCRDEVLSEESPIWSNDYQAGTSNQATVIADDIMNSIYSRYYNKSDILPSNKKSDDAVDKTDSRLVPDNNKNTSPEIYSPGKKEEKETFNKTELLLQSRKQNEVVDKNEERQELVEPTEKYPENVILDETPEKSSFKLVESSRGLFEDTSSGISKEQPRPVILDTEKEEEETPTVNVTLEHQDQFQIGASVTEMTFHQQESINPLEETSQYQAKLENPVEEQTKNPENVTFNSEVEAQPIESTINQQYIQNDQFSTPQDLEIDQDQSDNPEISPTGVDQTTDAEQPPVQKCDDDEVDNPPVEEKPINDTPQPDQKDDHDQENQVIAEPDPVQQVYYDENNQQMVYDQGGVDYEQSLQPGQEQLAQYDDQSALYDQDQSLQYEQNGQPVQYDENGQLIDQYNQYQQQVFYDQNGQIVQPQFDESGQMIPQYDENGQVMVVYDQNGQQYFGEQYDQSQQQYYNYTEQEQAQFDAEQYDQYQANEPQQPDGENMENLAETPAEPEPEAPEQVNPEEEVKTANVMEMLDTDTESVKQNVSKVSNESDFDFS</sequence>
<dbReference type="OrthoDB" id="8015657at2759"/>
<feature type="region of interest" description="Disordered" evidence="2">
    <location>
        <begin position="378"/>
        <end position="513"/>
    </location>
</feature>
<reference evidence="3" key="1">
    <citation type="submission" date="2020-08" db="EMBL/GenBank/DDBJ databases">
        <title>Genome sequencing and assembly of the red palm weevil Rhynchophorus ferrugineus.</title>
        <authorList>
            <person name="Dias G.B."/>
            <person name="Bergman C.M."/>
            <person name="Manee M."/>
        </authorList>
    </citation>
    <scope>NUCLEOTIDE SEQUENCE</scope>
    <source>
        <strain evidence="3">AA-2017</strain>
        <tissue evidence="3">Whole larva</tissue>
    </source>
</reference>
<dbReference type="AlphaFoldDB" id="A0A834MHG5"/>
<feature type="region of interest" description="Disordered" evidence="2">
    <location>
        <begin position="658"/>
        <end position="729"/>
    </location>
</feature>
<evidence type="ECO:0000313" key="4">
    <source>
        <dbReference type="Proteomes" id="UP000625711"/>
    </source>
</evidence>
<feature type="region of interest" description="Disordered" evidence="2">
    <location>
        <begin position="328"/>
        <end position="354"/>
    </location>
</feature>
<feature type="compositionally biased region" description="Basic and acidic residues" evidence="2">
    <location>
        <begin position="234"/>
        <end position="247"/>
    </location>
</feature>
<protein>
    <submittedName>
        <fullName evidence="3">Uncharacterized protein</fullName>
    </submittedName>
</protein>
<comment type="caution">
    <text evidence="3">The sequence shown here is derived from an EMBL/GenBank/DDBJ whole genome shotgun (WGS) entry which is preliminary data.</text>
</comment>
<evidence type="ECO:0000256" key="1">
    <source>
        <dbReference type="SAM" id="Coils"/>
    </source>
</evidence>
<gene>
    <name evidence="3" type="ORF">GWI33_006304</name>
</gene>
<feature type="compositionally biased region" description="Polar residues" evidence="2">
    <location>
        <begin position="407"/>
        <end position="440"/>
    </location>
</feature>
<feature type="compositionally biased region" description="Polar residues" evidence="2">
    <location>
        <begin position="713"/>
        <end position="723"/>
    </location>
</feature>
<name>A0A834MHG5_RHYFE</name>
<evidence type="ECO:0000313" key="3">
    <source>
        <dbReference type="EMBL" id="KAF7280200.1"/>
    </source>
</evidence>
<keyword evidence="4" id="KW-1185">Reference proteome</keyword>
<feature type="region of interest" description="Disordered" evidence="2">
    <location>
        <begin position="230"/>
        <end position="270"/>
    </location>
</feature>
<evidence type="ECO:0000256" key="2">
    <source>
        <dbReference type="SAM" id="MobiDB-lite"/>
    </source>
</evidence>
<dbReference type="Proteomes" id="UP000625711">
    <property type="component" value="Unassembled WGS sequence"/>
</dbReference>
<dbReference type="EMBL" id="JAACXV010000316">
    <property type="protein sequence ID" value="KAF7280200.1"/>
    <property type="molecule type" value="Genomic_DNA"/>
</dbReference>
<feature type="coiled-coil region" evidence="1">
    <location>
        <begin position="9"/>
        <end position="110"/>
    </location>
</feature>
<keyword evidence="1" id="KW-0175">Coiled coil</keyword>
<organism evidence="3 4">
    <name type="scientific">Rhynchophorus ferrugineus</name>
    <name type="common">Red palm weevil</name>
    <name type="synonym">Curculio ferrugineus</name>
    <dbReference type="NCBI Taxonomy" id="354439"/>
    <lineage>
        <taxon>Eukaryota</taxon>
        <taxon>Metazoa</taxon>
        <taxon>Ecdysozoa</taxon>
        <taxon>Arthropoda</taxon>
        <taxon>Hexapoda</taxon>
        <taxon>Insecta</taxon>
        <taxon>Pterygota</taxon>
        <taxon>Neoptera</taxon>
        <taxon>Endopterygota</taxon>
        <taxon>Coleoptera</taxon>
        <taxon>Polyphaga</taxon>
        <taxon>Cucujiformia</taxon>
        <taxon>Curculionidae</taxon>
        <taxon>Dryophthorinae</taxon>
        <taxon>Rhynchophorus</taxon>
    </lineage>
</organism>
<proteinExistence type="predicted"/>